<name>A0ABT7TRJ1_9MICO</name>
<reference evidence="1 2" key="1">
    <citation type="submission" date="2023-06" db="EMBL/GenBank/DDBJ databases">
        <authorList>
            <person name="Feng G."/>
            <person name="Li J."/>
            <person name="Zhu H."/>
        </authorList>
    </citation>
    <scope>NUCLEOTIDE SEQUENCE [LARGE SCALE GENOMIC DNA]</scope>
    <source>
        <strain evidence="1 2">RHCKG28</strain>
    </source>
</reference>
<dbReference type="EMBL" id="JAUCMN010000007">
    <property type="protein sequence ID" value="MDM7892203.1"/>
    <property type="molecule type" value="Genomic_DNA"/>
</dbReference>
<comment type="caution">
    <text evidence="1">The sequence shown here is derived from an EMBL/GenBank/DDBJ whole genome shotgun (WGS) entry which is preliminary data.</text>
</comment>
<dbReference type="RefSeq" id="WP_289473904.1">
    <property type="nucleotide sequence ID" value="NZ_JAUCMN010000007.1"/>
</dbReference>
<evidence type="ECO:0000313" key="2">
    <source>
        <dbReference type="Proteomes" id="UP001236404"/>
    </source>
</evidence>
<proteinExistence type="predicted"/>
<gene>
    <name evidence="1" type="ORF">QUG93_10940</name>
</gene>
<dbReference type="Proteomes" id="UP001236404">
    <property type="component" value="Unassembled WGS sequence"/>
</dbReference>
<protein>
    <submittedName>
        <fullName evidence="1">AAA family ATPase</fullName>
    </submittedName>
</protein>
<dbReference type="InterPro" id="IPR027417">
    <property type="entry name" value="P-loop_NTPase"/>
</dbReference>
<dbReference type="SUPFAM" id="SSF52540">
    <property type="entry name" value="P-loop containing nucleoside triphosphate hydrolases"/>
    <property type="match status" value="1"/>
</dbReference>
<keyword evidence="2" id="KW-1185">Reference proteome</keyword>
<sequence length="367" mass="42065">MNQARPAEPWLNLLTDTDRDFIAAVRGELIPDPGLLTMRSLRALSDLDRERYAMRRTKWHRHFPIIRLSSREQIYEQFEVDRREDEWSRGDYAEGHPVSVLDGPPGVGKSTLLRAEIASSLALAARTRWLDEDEKVAQPSTSYRHLPTYQPVIRFRHTSANTVPTIVAGLLGKLGRPIGPRPHESLALALKECRTSLIVFDEVQRVNFDRKTGQHVHGLLRELSEGHSRLILAGNDARWMLERPKMFGATFGTDASADRWIVLRVNPLGYDDESQQVEWRQFLAAIERRVRLCDLPEQGWLSEGLADYLYALSEGRFNTLLGVLKRSFVRAIADGSEHVDRALLERARIEWTREQNRLSRTAELDDD</sequence>
<organism evidence="1 2">
    <name type="scientific">Curtobacterium caseinilyticum</name>
    <dbReference type="NCBI Taxonomy" id="3055137"/>
    <lineage>
        <taxon>Bacteria</taxon>
        <taxon>Bacillati</taxon>
        <taxon>Actinomycetota</taxon>
        <taxon>Actinomycetes</taxon>
        <taxon>Micrococcales</taxon>
        <taxon>Microbacteriaceae</taxon>
        <taxon>Curtobacterium</taxon>
    </lineage>
</organism>
<accession>A0ABT7TRJ1</accession>
<dbReference type="Gene3D" id="3.40.50.300">
    <property type="entry name" value="P-loop containing nucleotide triphosphate hydrolases"/>
    <property type="match status" value="1"/>
</dbReference>
<evidence type="ECO:0000313" key="1">
    <source>
        <dbReference type="EMBL" id="MDM7892203.1"/>
    </source>
</evidence>